<reference evidence="2" key="1">
    <citation type="submission" date="2016-03" db="EMBL/GenBank/DDBJ databases">
        <authorList>
            <person name="Devillers H."/>
        </authorList>
    </citation>
    <scope>NUCLEOTIDE SEQUENCE [LARGE SCALE GENOMIC DNA]</scope>
</reference>
<sequence length="562" mass="62094">MFQLDIRLMCTLLAILIASAVVVTKIIVETKRDLHPIALSQQSNIGPTRKENETAIYRNFTIPPGFPLTTGMSLSMGYKFRNGNFGDIWSSIMAIARHNYIELNDQRYSLSLVNANAKNLCQKWKTGTKPCHLGIASPIDELPGFVLAITGFMGSLQDLVPVFLTSVPRSKPDLDILAIDSWETFHKMNGSQSWYKLVLVCDSTKGEPPHEIPSNIVTWDALALNFEPTPDREVSRFDYKPPSDNHHDSKLIAVSNSPFGTATSFTHMALVSSVAAFIKSFPIDFGLSSNDHLSIILERRSAATDPIQIFPKLLAILLHGGSVSILNKQGTLQTLGQSLNLTTTLLQIPQECEMLDRLLSHPLSIVQRIKLAWASNLLSEGVFSSSARISPELKQLRCVFLSDNVKNIGSVATICAPTGKAGLAPKKTKTTLELNRMRAILGSRVVRELCCPYVVLGPVASTNFFDYRVFPHQVDLKLSNYGPISTSLEAKLAKDETKPQLSVAKRQGLLCIRGFTIGRPVNPEQMTRALKAVEKFDGREGWMPMFGVSCLWGLDGCLYEFN</sequence>
<name>A0A1G4JCX6_9SACH</name>
<dbReference type="AlphaFoldDB" id="A0A1G4JCX6"/>
<dbReference type="STRING" id="1266660.A0A1G4JCX6"/>
<protein>
    <submittedName>
        <fullName evidence="1">LADA_0E07492g1_1</fullName>
    </submittedName>
</protein>
<dbReference type="EMBL" id="LT598455">
    <property type="protein sequence ID" value="SCU87990.1"/>
    <property type="molecule type" value="Genomic_DNA"/>
</dbReference>
<evidence type="ECO:0000313" key="1">
    <source>
        <dbReference type="EMBL" id="SCU87990.1"/>
    </source>
</evidence>
<keyword evidence="2" id="KW-1185">Reference proteome</keyword>
<proteinExistence type="predicted"/>
<organism evidence="1 2">
    <name type="scientific">Lachancea dasiensis</name>
    <dbReference type="NCBI Taxonomy" id="1072105"/>
    <lineage>
        <taxon>Eukaryota</taxon>
        <taxon>Fungi</taxon>
        <taxon>Dikarya</taxon>
        <taxon>Ascomycota</taxon>
        <taxon>Saccharomycotina</taxon>
        <taxon>Saccharomycetes</taxon>
        <taxon>Saccharomycetales</taxon>
        <taxon>Saccharomycetaceae</taxon>
        <taxon>Lachancea</taxon>
    </lineage>
</organism>
<gene>
    <name evidence="1" type="ORF">LADA_0E07492G</name>
</gene>
<evidence type="ECO:0000313" key="2">
    <source>
        <dbReference type="Proteomes" id="UP000190274"/>
    </source>
</evidence>
<accession>A0A1G4JCX6</accession>
<dbReference type="Proteomes" id="UP000190274">
    <property type="component" value="Chromosome E"/>
</dbReference>
<dbReference type="OrthoDB" id="4138492at2759"/>